<evidence type="ECO:0000259" key="8">
    <source>
        <dbReference type="PROSITE" id="PS50928"/>
    </source>
</evidence>
<dbReference type="CDD" id="cd06261">
    <property type="entry name" value="TM_PBP2"/>
    <property type="match status" value="1"/>
</dbReference>
<keyword evidence="3" id="KW-1003">Cell membrane</keyword>
<reference evidence="9" key="1">
    <citation type="submission" date="2021-01" db="EMBL/GenBank/DDBJ databases">
        <title>Genomic Encyclopedia of Type Strains, Phase IV (KMG-IV): sequencing the most valuable type-strain genomes for metagenomic binning, comparative biology and taxonomic classification.</title>
        <authorList>
            <person name="Goeker M."/>
        </authorList>
    </citation>
    <scope>NUCLEOTIDE SEQUENCE</scope>
    <source>
        <strain evidence="9">DSM 23230</strain>
    </source>
</reference>
<dbReference type="GO" id="GO:0055085">
    <property type="term" value="P:transmembrane transport"/>
    <property type="evidence" value="ECO:0007669"/>
    <property type="project" value="InterPro"/>
</dbReference>
<proteinExistence type="inferred from homology"/>
<feature type="transmembrane region" description="Helical" evidence="7">
    <location>
        <begin position="236"/>
        <end position="257"/>
    </location>
</feature>
<comment type="similarity">
    <text evidence="7">Belongs to the binding-protein-dependent transport system permease family.</text>
</comment>
<keyword evidence="10" id="KW-1185">Reference proteome</keyword>
<evidence type="ECO:0000256" key="4">
    <source>
        <dbReference type="ARBA" id="ARBA00022692"/>
    </source>
</evidence>
<dbReference type="Pfam" id="PF00528">
    <property type="entry name" value="BPD_transp_1"/>
    <property type="match status" value="1"/>
</dbReference>
<dbReference type="InterPro" id="IPR000515">
    <property type="entry name" value="MetI-like"/>
</dbReference>
<dbReference type="AlphaFoldDB" id="A0A939BNG6"/>
<feature type="transmembrane region" description="Helical" evidence="7">
    <location>
        <begin position="138"/>
        <end position="157"/>
    </location>
</feature>
<name>A0A939BNG6_9FIRM</name>
<evidence type="ECO:0000256" key="7">
    <source>
        <dbReference type="RuleBase" id="RU363032"/>
    </source>
</evidence>
<accession>A0A939BNG6</accession>
<comment type="subcellular location">
    <subcellularLocation>
        <location evidence="1 7">Cell membrane</location>
        <topology evidence="1 7">Multi-pass membrane protein</topology>
    </subcellularLocation>
</comment>
<comment type="caution">
    <text evidence="9">The sequence shown here is derived from an EMBL/GenBank/DDBJ whole genome shotgun (WGS) entry which is preliminary data.</text>
</comment>
<dbReference type="GO" id="GO:0005886">
    <property type="term" value="C:plasma membrane"/>
    <property type="evidence" value="ECO:0007669"/>
    <property type="project" value="UniProtKB-SubCell"/>
</dbReference>
<evidence type="ECO:0000256" key="6">
    <source>
        <dbReference type="ARBA" id="ARBA00023136"/>
    </source>
</evidence>
<sequence>MNKQKKLILRIISVLSAGLFLVPFYIMLINSFKTKKQLFLDTLGFPKTFDFNNYIVAWERLEFLKVFFNSLIITVGSLTIVIIFSSMAAWMLQRTKSKLSTFIFFVFVASMLIPFQAVMLPLVRIMGKLNLLNMPGLIFMYLGFQSSLSIFLYHGFVKGIPKALDEAAIIDGCNSFQIFWYIIFPLLKPITITVSVLNAVWIWNDYLLPSLVINKEASHTIPLRIFFFFGEYTKQWHLAMAGLTLAIIPVIIFYFFAQKHIIKGVTDGSVK</sequence>
<dbReference type="RefSeq" id="WP_204700166.1">
    <property type="nucleotide sequence ID" value="NZ_JAFBDQ010000001.1"/>
</dbReference>
<dbReference type="InterPro" id="IPR035906">
    <property type="entry name" value="MetI-like_sf"/>
</dbReference>
<keyword evidence="6 7" id="KW-0472">Membrane</keyword>
<keyword evidence="4 7" id="KW-0812">Transmembrane</keyword>
<evidence type="ECO:0000256" key="2">
    <source>
        <dbReference type="ARBA" id="ARBA00022448"/>
    </source>
</evidence>
<feature type="transmembrane region" description="Helical" evidence="7">
    <location>
        <begin position="102"/>
        <end position="126"/>
    </location>
</feature>
<keyword evidence="5 7" id="KW-1133">Transmembrane helix</keyword>
<dbReference type="PANTHER" id="PTHR43744">
    <property type="entry name" value="ABC TRANSPORTER PERMEASE PROTEIN MG189-RELATED-RELATED"/>
    <property type="match status" value="1"/>
</dbReference>
<evidence type="ECO:0000256" key="5">
    <source>
        <dbReference type="ARBA" id="ARBA00022989"/>
    </source>
</evidence>
<dbReference type="Gene3D" id="1.10.3720.10">
    <property type="entry name" value="MetI-like"/>
    <property type="match status" value="1"/>
</dbReference>
<feature type="transmembrane region" description="Helical" evidence="7">
    <location>
        <begin position="66"/>
        <end position="90"/>
    </location>
</feature>
<evidence type="ECO:0000256" key="3">
    <source>
        <dbReference type="ARBA" id="ARBA00022475"/>
    </source>
</evidence>
<dbReference type="PROSITE" id="PS50928">
    <property type="entry name" value="ABC_TM1"/>
    <property type="match status" value="1"/>
</dbReference>
<dbReference type="Proteomes" id="UP000774000">
    <property type="component" value="Unassembled WGS sequence"/>
</dbReference>
<dbReference type="PANTHER" id="PTHR43744:SF12">
    <property type="entry name" value="ABC TRANSPORTER PERMEASE PROTEIN MG189-RELATED"/>
    <property type="match status" value="1"/>
</dbReference>
<evidence type="ECO:0000313" key="10">
    <source>
        <dbReference type="Proteomes" id="UP000774000"/>
    </source>
</evidence>
<feature type="transmembrane region" description="Helical" evidence="7">
    <location>
        <begin position="7"/>
        <end position="28"/>
    </location>
</feature>
<feature type="transmembrane region" description="Helical" evidence="7">
    <location>
        <begin position="178"/>
        <end position="203"/>
    </location>
</feature>
<gene>
    <name evidence="9" type="ORF">JOC47_000281</name>
</gene>
<evidence type="ECO:0000256" key="1">
    <source>
        <dbReference type="ARBA" id="ARBA00004651"/>
    </source>
</evidence>
<dbReference type="SUPFAM" id="SSF161098">
    <property type="entry name" value="MetI-like"/>
    <property type="match status" value="1"/>
</dbReference>
<organism evidence="9 10">
    <name type="scientific">Halanaerobacter jeridensis</name>
    <dbReference type="NCBI Taxonomy" id="706427"/>
    <lineage>
        <taxon>Bacteria</taxon>
        <taxon>Bacillati</taxon>
        <taxon>Bacillota</taxon>
        <taxon>Clostridia</taxon>
        <taxon>Halanaerobiales</taxon>
        <taxon>Halobacteroidaceae</taxon>
        <taxon>Halanaerobacter</taxon>
    </lineage>
</organism>
<dbReference type="EMBL" id="JAFBDQ010000001">
    <property type="protein sequence ID" value="MBM7555457.1"/>
    <property type="molecule type" value="Genomic_DNA"/>
</dbReference>
<keyword evidence="2 7" id="KW-0813">Transport</keyword>
<feature type="domain" description="ABC transmembrane type-1" evidence="8">
    <location>
        <begin position="67"/>
        <end position="257"/>
    </location>
</feature>
<protein>
    <submittedName>
        <fullName evidence="9">Raffinose/stachyose/melibiose transport system permease protein</fullName>
    </submittedName>
</protein>
<evidence type="ECO:0000313" key="9">
    <source>
        <dbReference type="EMBL" id="MBM7555457.1"/>
    </source>
</evidence>